<evidence type="ECO:0000259" key="10">
    <source>
        <dbReference type="PROSITE" id="PS50928"/>
    </source>
</evidence>
<dbReference type="Gene3D" id="1.10.3720.10">
    <property type="entry name" value="MetI-like"/>
    <property type="match status" value="1"/>
</dbReference>
<comment type="caution">
    <text evidence="11">The sequence shown here is derived from an EMBL/GenBank/DDBJ whole genome shotgun (WGS) entry which is preliminary data.</text>
</comment>
<evidence type="ECO:0000256" key="7">
    <source>
        <dbReference type="ARBA" id="ARBA00022989"/>
    </source>
</evidence>
<dbReference type="NCBIfam" id="TIGR01726">
    <property type="entry name" value="HEQRo_perm_3TM"/>
    <property type="match status" value="1"/>
</dbReference>
<dbReference type="PANTHER" id="PTHR30614">
    <property type="entry name" value="MEMBRANE COMPONENT OF AMINO ACID ABC TRANSPORTER"/>
    <property type="match status" value="1"/>
</dbReference>
<name>A0ABQ5TZG3_9PROT</name>
<feature type="transmembrane region" description="Helical" evidence="9">
    <location>
        <begin position="208"/>
        <end position="230"/>
    </location>
</feature>
<dbReference type="InterPro" id="IPR043429">
    <property type="entry name" value="ArtM/GltK/GlnP/TcyL/YhdX-like"/>
</dbReference>
<evidence type="ECO:0000313" key="12">
    <source>
        <dbReference type="Proteomes" id="UP001161409"/>
    </source>
</evidence>
<dbReference type="EMBL" id="BSNF01000001">
    <property type="protein sequence ID" value="GLQ04831.1"/>
    <property type="molecule type" value="Genomic_DNA"/>
</dbReference>
<keyword evidence="3 9" id="KW-0813">Transport</keyword>
<keyword evidence="7 9" id="KW-1133">Transmembrane helix</keyword>
<dbReference type="InterPro" id="IPR014342">
    <property type="entry name" value="Ectoine_EhuC"/>
</dbReference>
<evidence type="ECO:0000256" key="3">
    <source>
        <dbReference type="ARBA" id="ARBA00022448"/>
    </source>
</evidence>
<accession>A0ABQ5TZG3</accession>
<feature type="transmembrane region" description="Helical" evidence="9">
    <location>
        <begin position="108"/>
        <end position="131"/>
    </location>
</feature>
<evidence type="ECO:0000256" key="5">
    <source>
        <dbReference type="ARBA" id="ARBA00022692"/>
    </source>
</evidence>
<dbReference type="InterPro" id="IPR035906">
    <property type="entry name" value="MetI-like_sf"/>
</dbReference>
<proteinExistence type="inferred from homology"/>
<comment type="similarity">
    <text evidence="2">Belongs to the binding-protein-dependent transport system permease family. HisMQ subfamily.</text>
</comment>
<evidence type="ECO:0000256" key="2">
    <source>
        <dbReference type="ARBA" id="ARBA00010072"/>
    </source>
</evidence>
<dbReference type="PROSITE" id="PS50928">
    <property type="entry name" value="ABC_TM1"/>
    <property type="match status" value="1"/>
</dbReference>
<keyword evidence="8 9" id="KW-0472">Membrane</keyword>
<keyword evidence="12" id="KW-1185">Reference proteome</keyword>
<protein>
    <submittedName>
        <fullName evidence="11">Ectoine/hydroxyectoine ABC transporter permease subunit EhuC</fullName>
    </submittedName>
</protein>
<dbReference type="InterPro" id="IPR010065">
    <property type="entry name" value="AA_ABC_transptr_permease_3TM"/>
</dbReference>
<evidence type="ECO:0000256" key="8">
    <source>
        <dbReference type="ARBA" id="ARBA00023136"/>
    </source>
</evidence>
<dbReference type="Proteomes" id="UP001161409">
    <property type="component" value="Unassembled WGS sequence"/>
</dbReference>
<dbReference type="NCBIfam" id="TIGR03004">
    <property type="entry name" value="ectoine_ehuC"/>
    <property type="match status" value="1"/>
</dbReference>
<dbReference type="Pfam" id="PF00528">
    <property type="entry name" value="BPD_transp_1"/>
    <property type="match status" value="1"/>
</dbReference>
<dbReference type="PANTHER" id="PTHR30614:SF0">
    <property type="entry name" value="L-CYSTINE TRANSPORT SYSTEM PERMEASE PROTEIN TCYL"/>
    <property type="match status" value="1"/>
</dbReference>
<feature type="domain" description="ABC transmembrane type-1" evidence="10">
    <location>
        <begin position="39"/>
        <end position="227"/>
    </location>
</feature>
<feature type="transmembrane region" description="Helical" evidence="9">
    <location>
        <begin position="38"/>
        <end position="61"/>
    </location>
</feature>
<evidence type="ECO:0000256" key="9">
    <source>
        <dbReference type="RuleBase" id="RU363032"/>
    </source>
</evidence>
<organism evidence="11 12">
    <name type="scientific">Sneathiella chinensis</name>
    <dbReference type="NCBI Taxonomy" id="349750"/>
    <lineage>
        <taxon>Bacteria</taxon>
        <taxon>Pseudomonadati</taxon>
        <taxon>Pseudomonadota</taxon>
        <taxon>Alphaproteobacteria</taxon>
        <taxon>Sneathiellales</taxon>
        <taxon>Sneathiellaceae</taxon>
        <taxon>Sneathiella</taxon>
    </lineage>
</organism>
<dbReference type="InterPro" id="IPR000515">
    <property type="entry name" value="MetI-like"/>
</dbReference>
<evidence type="ECO:0000256" key="6">
    <source>
        <dbReference type="ARBA" id="ARBA00022970"/>
    </source>
</evidence>
<evidence type="ECO:0000313" key="11">
    <source>
        <dbReference type="EMBL" id="GLQ04831.1"/>
    </source>
</evidence>
<comment type="subcellular location">
    <subcellularLocation>
        <location evidence="1">Cell inner membrane</location>
        <topology evidence="1">Multi-pass membrane protein</topology>
    </subcellularLocation>
    <subcellularLocation>
        <location evidence="9">Cell membrane</location>
        <topology evidence="9">Multi-pass membrane protein</topology>
    </subcellularLocation>
</comment>
<reference evidence="11" key="1">
    <citation type="journal article" date="2014" name="Int. J. Syst. Evol. Microbiol.">
        <title>Complete genome of a new Firmicutes species belonging to the dominant human colonic microbiota ('Ruminococcus bicirculans') reveals two chromosomes and a selective capacity to utilize plant glucans.</title>
        <authorList>
            <consortium name="NISC Comparative Sequencing Program"/>
            <person name="Wegmann U."/>
            <person name="Louis P."/>
            <person name="Goesmann A."/>
            <person name="Henrissat B."/>
            <person name="Duncan S.H."/>
            <person name="Flint H.J."/>
        </authorList>
    </citation>
    <scope>NUCLEOTIDE SEQUENCE</scope>
    <source>
        <strain evidence="11">NBRC 103408</strain>
    </source>
</reference>
<keyword evidence="6" id="KW-0029">Amino-acid transport</keyword>
<keyword evidence="5 9" id="KW-0812">Transmembrane</keyword>
<reference evidence="11" key="2">
    <citation type="submission" date="2023-01" db="EMBL/GenBank/DDBJ databases">
        <title>Draft genome sequence of Sneathiella chinensis strain NBRC 103408.</title>
        <authorList>
            <person name="Sun Q."/>
            <person name="Mori K."/>
        </authorList>
    </citation>
    <scope>NUCLEOTIDE SEQUENCE</scope>
    <source>
        <strain evidence="11">NBRC 103408</strain>
    </source>
</reference>
<dbReference type="CDD" id="cd06261">
    <property type="entry name" value="TM_PBP2"/>
    <property type="match status" value="1"/>
</dbReference>
<keyword evidence="4" id="KW-1003">Cell membrane</keyword>
<evidence type="ECO:0000256" key="4">
    <source>
        <dbReference type="ARBA" id="ARBA00022475"/>
    </source>
</evidence>
<feature type="transmembrane region" description="Helical" evidence="9">
    <location>
        <begin position="73"/>
        <end position="96"/>
    </location>
</feature>
<evidence type="ECO:0000256" key="1">
    <source>
        <dbReference type="ARBA" id="ARBA00004429"/>
    </source>
</evidence>
<gene>
    <name evidence="11" type="ORF">GCM10007924_00520</name>
</gene>
<dbReference type="SUPFAM" id="SSF161098">
    <property type="entry name" value="MetI-like"/>
    <property type="match status" value="1"/>
</dbReference>
<feature type="transmembrane region" description="Helical" evidence="9">
    <location>
        <begin position="7"/>
        <end position="26"/>
    </location>
</feature>
<sequence>MEQVQSRLVVAIVLSFFLGLMVATFADVRVFLPELLRGAWITIQITAGGIVVAILAALAAAIGKMYGPRPVRWLAITYIEIFRGTSALVQLFWLFFVLPYFGVTLEPFTVGIAALGLNVGAYGAEVIRGAIQSVDRGQWEASRALNMTRMQALRRIILPQALVAMIPPWGNLFIELLKATALVSMISLGDLAFKAQQMNQNTLKTVEIFSLVLLIYLAIALVITSLMRALERKAAKGLSRGRG</sequence>
<feature type="transmembrane region" description="Helical" evidence="9">
    <location>
        <begin position="152"/>
        <end position="170"/>
    </location>
</feature>